<dbReference type="NCBIfam" id="TIGR02150">
    <property type="entry name" value="IPP_isom_1"/>
    <property type="match status" value="1"/>
</dbReference>
<dbReference type="OrthoDB" id="9809458at2"/>
<evidence type="ECO:0000313" key="13">
    <source>
        <dbReference type="EMBL" id="PJI94180.1"/>
    </source>
</evidence>
<feature type="binding site" evidence="10">
    <location>
        <position position="117"/>
    </location>
    <ligand>
        <name>Mn(2+)</name>
        <dbReference type="ChEBI" id="CHEBI:29035"/>
    </ligand>
</feature>
<organism evidence="13 14">
    <name type="scientific">Luteimicrobium subarcticum</name>
    <dbReference type="NCBI Taxonomy" id="620910"/>
    <lineage>
        <taxon>Bacteria</taxon>
        <taxon>Bacillati</taxon>
        <taxon>Actinomycetota</taxon>
        <taxon>Actinomycetes</taxon>
        <taxon>Micrococcales</taxon>
        <taxon>Luteimicrobium</taxon>
    </lineage>
</organism>
<evidence type="ECO:0000256" key="9">
    <source>
        <dbReference type="ARBA" id="ARBA00023235"/>
    </source>
</evidence>
<dbReference type="SUPFAM" id="SSF55811">
    <property type="entry name" value="Nudix"/>
    <property type="match status" value="1"/>
</dbReference>
<dbReference type="InterPro" id="IPR056375">
    <property type="entry name" value="Idi_bact"/>
</dbReference>
<feature type="active site" evidence="10 11">
    <location>
        <position position="119"/>
    </location>
</feature>
<keyword evidence="7 10" id="KW-0464">Manganese</keyword>
<dbReference type="GO" id="GO:0004452">
    <property type="term" value="F:isopentenyl-diphosphate delta-isomerase activity"/>
    <property type="evidence" value="ECO:0007669"/>
    <property type="project" value="UniProtKB-UniRule"/>
</dbReference>
<dbReference type="GO" id="GO:0008299">
    <property type="term" value="P:isoprenoid biosynthetic process"/>
    <property type="evidence" value="ECO:0007669"/>
    <property type="project" value="UniProtKB-UniRule"/>
</dbReference>
<dbReference type="CDD" id="cd02885">
    <property type="entry name" value="NUDIX_IPP_Isomerase"/>
    <property type="match status" value="1"/>
</dbReference>
<keyword evidence="8 10" id="KW-0414">Isoprene biosynthesis</keyword>
<dbReference type="RefSeq" id="WP_100349753.1">
    <property type="nucleotide sequence ID" value="NZ_PGTZ01000007.1"/>
</dbReference>
<dbReference type="NCBIfam" id="NF002995">
    <property type="entry name" value="PRK03759.1"/>
    <property type="match status" value="1"/>
</dbReference>
<feature type="active site" evidence="10 11">
    <location>
        <position position="70"/>
    </location>
</feature>
<evidence type="ECO:0000256" key="1">
    <source>
        <dbReference type="ARBA" id="ARBA00004826"/>
    </source>
</evidence>
<evidence type="ECO:0000256" key="2">
    <source>
        <dbReference type="ARBA" id="ARBA00007579"/>
    </source>
</evidence>
<comment type="caution">
    <text evidence="13">The sequence shown here is derived from an EMBL/GenBank/DDBJ whole genome shotgun (WGS) entry which is preliminary data.</text>
</comment>
<dbReference type="EMBL" id="PGTZ01000007">
    <property type="protein sequence ID" value="PJI94180.1"/>
    <property type="molecule type" value="Genomic_DNA"/>
</dbReference>
<accession>A0A2M8WTA9</accession>
<keyword evidence="5 10" id="KW-0479">Metal-binding</keyword>
<comment type="subcellular location">
    <subcellularLocation>
        <location evidence="10">Cytoplasm</location>
    </subcellularLocation>
</comment>
<feature type="binding site" evidence="10">
    <location>
        <position position="28"/>
    </location>
    <ligand>
        <name>Mn(2+)</name>
        <dbReference type="ChEBI" id="CHEBI:29035"/>
    </ligand>
</feature>
<comment type="similarity">
    <text evidence="2 10">Belongs to the IPP isomerase type 1 family.</text>
</comment>
<dbReference type="UniPathway" id="UPA00059">
    <property type="reaction ID" value="UER00104"/>
</dbReference>
<dbReference type="PROSITE" id="PS51462">
    <property type="entry name" value="NUDIX"/>
    <property type="match status" value="1"/>
</dbReference>
<dbReference type="GO" id="GO:0046872">
    <property type="term" value="F:metal ion binding"/>
    <property type="evidence" value="ECO:0007669"/>
    <property type="project" value="UniProtKB-KW"/>
</dbReference>
<comment type="function">
    <text evidence="10">Catalyzes the 1,3-allylic rearrangement of the homoallylic substrate isopentenyl (IPP) to its highly electrophilic allylic isomer, dimethylallyl diphosphate (DMAPP).</text>
</comment>
<name>A0A2M8WTA9_9MICO</name>
<gene>
    <name evidence="10" type="primary">idi</name>
    <name evidence="13" type="ORF">CLV34_1667</name>
</gene>
<dbReference type="GO" id="GO:0005737">
    <property type="term" value="C:cytoplasm"/>
    <property type="evidence" value="ECO:0007669"/>
    <property type="project" value="UniProtKB-SubCell"/>
</dbReference>
<protein>
    <recommendedName>
        <fullName evidence="3 10">Isopentenyl-diphosphate Delta-isomerase</fullName>
        <shortName evidence="10">IPP isomerase</shortName>
        <ecNumber evidence="3 10">5.3.3.2</ecNumber>
    </recommendedName>
    <alternativeName>
        <fullName evidence="10">IPP:DMAPP isomerase</fullName>
    </alternativeName>
    <alternativeName>
        <fullName evidence="10">Isopentenyl pyrophosphate isomerase</fullName>
    </alternativeName>
</protein>
<evidence type="ECO:0000256" key="5">
    <source>
        <dbReference type="ARBA" id="ARBA00022723"/>
    </source>
</evidence>
<comment type="cofactor">
    <cofactor evidence="10">
        <name>Mn(2+)</name>
        <dbReference type="ChEBI" id="CHEBI:29035"/>
    </cofactor>
    <text evidence="10">Binds 1 Mn(2+) ion per subunit.</text>
</comment>
<dbReference type="InterPro" id="IPR011876">
    <property type="entry name" value="IsopentenylPP_isomerase_typ1"/>
</dbReference>
<dbReference type="HAMAP" id="MF_00202">
    <property type="entry name" value="Idi"/>
    <property type="match status" value="1"/>
</dbReference>
<comment type="catalytic activity">
    <reaction evidence="10">
        <text>isopentenyl diphosphate = dimethylallyl diphosphate</text>
        <dbReference type="Rhea" id="RHEA:23284"/>
        <dbReference type="ChEBI" id="CHEBI:57623"/>
        <dbReference type="ChEBI" id="CHEBI:128769"/>
        <dbReference type="EC" id="5.3.3.2"/>
    </reaction>
</comment>
<evidence type="ECO:0000256" key="8">
    <source>
        <dbReference type="ARBA" id="ARBA00023229"/>
    </source>
</evidence>
<feature type="domain" description="Nudix hydrolase" evidence="12">
    <location>
        <begin position="33"/>
        <end position="170"/>
    </location>
</feature>
<dbReference type="Gene3D" id="3.90.79.10">
    <property type="entry name" value="Nucleoside Triphosphate Pyrophosphohydrolase"/>
    <property type="match status" value="1"/>
</dbReference>
<dbReference type="InterPro" id="IPR015797">
    <property type="entry name" value="NUDIX_hydrolase-like_dom_sf"/>
</dbReference>
<evidence type="ECO:0000256" key="10">
    <source>
        <dbReference type="HAMAP-Rule" id="MF_00202"/>
    </source>
</evidence>
<evidence type="ECO:0000256" key="6">
    <source>
        <dbReference type="ARBA" id="ARBA00022842"/>
    </source>
</evidence>
<feature type="binding site" evidence="10">
    <location>
        <position position="119"/>
    </location>
    <ligand>
        <name>Mn(2+)</name>
        <dbReference type="ChEBI" id="CHEBI:29035"/>
    </ligand>
</feature>
<evidence type="ECO:0000256" key="11">
    <source>
        <dbReference type="PIRSR" id="PIRSR018427-1"/>
    </source>
</evidence>
<dbReference type="PANTHER" id="PTHR10885:SF0">
    <property type="entry name" value="ISOPENTENYL-DIPHOSPHATE DELTA-ISOMERASE"/>
    <property type="match status" value="1"/>
</dbReference>
<dbReference type="InterPro" id="IPR000086">
    <property type="entry name" value="NUDIX_hydrolase_dom"/>
</dbReference>
<dbReference type="EC" id="5.3.3.2" evidence="3 10"/>
<evidence type="ECO:0000256" key="3">
    <source>
        <dbReference type="ARBA" id="ARBA00012057"/>
    </source>
</evidence>
<dbReference type="PANTHER" id="PTHR10885">
    <property type="entry name" value="ISOPENTENYL-DIPHOSPHATE DELTA-ISOMERASE"/>
    <property type="match status" value="1"/>
</dbReference>
<dbReference type="AlphaFoldDB" id="A0A2M8WTA9"/>
<feature type="binding site" evidence="10">
    <location>
        <position position="35"/>
    </location>
    <ligand>
        <name>Mn(2+)</name>
        <dbReference type="ChEBI" id="CHEBI:29035"/>
    </ligand>
</feature>
<sequence>MTIPAADEVVLVDREGVPVGTAPRTDVHRRDTPRHLAFSCHVLTPDGHVVVTRRALAKRTWPGAWTNAFCGHPRPGEHLEDAVRRRASDELGVEITDLRLVLPTFSYEAVDDSGVRENELCPVYVATLATPVDQIAPDPDEVAAWRLVRPEALVAAAAAAPWTLSPWSAWQLAERDLRLALGVPVTPGPVTGKEACGHV</sequence>
<keyword evidence="4 10" id="KW-0963">Cytoplasm</keyword>
<evidence type="ECO:0000256" key="4">
    <source>
        <dbReference type="ARBA" id="ARBA00022490"/>
    </source>
</evidence>
<evidence type="ECO:0000256" key="7">
    <source>
        <dbReference type="ARBA" id="ARBA00023211"/>
    </source>
</evidence>
<feature type="binding site" evidence="10">
    <location>
        <position position="72"/>
    </location>
    <ligand>
        <name>Mn(2+)</name>
        <dbReference type="ChEBI" id="CHEBI:29035"/>
    </ligand>
</feature>
<dbReference type="Pfam" id="PF00293">
    <property type="entry name" value="NUDIX"/>
    <property type="match status" value="1"/>
</dbReference>
<dbReference type="Proteomes" id="UP000231586">
    <property type="component" value="Unassembled WGS sequence"/>
</dbReference>
<comment type="pathway">
    <text evidence="1 10">Isoprenoid biosynthesis; dimethylallyl diphosphate biosynthesis; dimethylallyl diphosphate from isopentenyl diphosphate: step 1/1.</text>
</comment>
<comment type="cofactor">
    <cofactor evidence="10">
        <name>Mg(2+)</name>
        <dbReference type="ChEBI" id="CHEBI:18420"/>
    </cofactor>
    <text evidence="10">Binds 1 Mg(2+) ion per subunit. The magnesium ion binds only when substrate is bound.</text>
</comment>
<evidence type="ECO:0000313" key="14">
    <source>
        <dbReference type="Proteomes" id="UP000231586"/>
    </source>
</evidence>
<proteinExistence type="inferred from homology"/>
<reference evidence="13 14" key="1">
    <citation type="submission" date="2017-11" db="EMBL/GenBank/DDBJ databases">
        <title>Genomic Encyclopedia of Archaeal and Bacterial Type Strains, Phase II (KMG-II): From Individual Species to Whole Genera.</title>
        <authorList>
            <person name="Goeker M."/>
        </authorList>
    </citation>
    <scope>NUCLEOTIDE SEQUENCE [LARGE SCALE GENOMIC DNA]</scope>
    <source>
        <strain evidence="13 14">DSM 22413</strain>
    </source>
</reference>
<keyword evidence="14" id="KW-1185">Reference proteome</keyword>
<keyword evidence="6 10" id="KW-0460">Magnesium</keyword>
<dbReference type="PIRSF" id="PIRSF018427">
    <property type="entry name" value="Isopntndiph_ism"/>
    <property type="match status" value="1"/>
</dbReference>
<feature type="binding site" evidence="10">
    <location>
        <position position="90"/>
    </location>
    <ligand>
        <name>Mg(2+)</name>
        <dbReference type="ChEBI" id="CHEBI:18420"/>
    </ligand>
</feature>
<evidence type="ECO:0000259" key="12">
    <source>
        <dbReference type="PROSITE" id="PS51462"/>
    </source>
</evidence>
<dbReference type="GO" id="GO:0050992">
    <property type="term" value="P:dimethylallyl diphosphate biosynthetic process"/>
    <property type="evidence" value="ECO:0007669"/>
    <property type="project" value="UniProtKB-UniRule"/>
</dbReference>
<keyword evidence="9 10" id="KW-0413">Isomerase</keyword>